<keyword evidence="1" id="KW-0472">Membrane</keyword>
<reference evidence="2" key="1">
    <citation type="submission" date="2014-12" db="EMBL/GenBank/DDBJ databases">
        <title>Insight into the proteome of Arion vulgaris.</title>
        <authorList>
            <person name="Aradska J."/>
            <person name="Bulat T."/>
            <person name="Smidak R."/>
            <person name="Sarate P."/>
            <person name="Gangsoo J."/>
            <person name="Sialana F."/>
            <person name="Bilban M."/>
            <person name="Lubec G."/>
        </authorList>
    </citation>
    <scope>NUCLEOTIDE SEQUENCE</scope>
    <source>
        <tissue evidence="2">Skin</tissue>
    </source>
</reference>
<keyword evidence="1" id="KW-0812">Transmembrane</keyword>
<feature type="transmembrane region" description="Helical" evidence="1">
    <location>
        <begin position="27"/>
        <end position="47"/>
    </location>
</feature>
<name>A0A0B6XVQ6_9EUPU</name>
<sequence>GNISENMFISVFQLSTDFIIFWETNHISVVSSILVCLFISSLSMDLLRIEFDIRKTELTAALNSII</sequence>
<gene>
    <name evidence="2" type="primary">ORF2804</name>
</gene>
<dbReference type="AlphaFoldDB" id="A0A0B6XVQ6"/>
<proteinExistence type="predicted"/>
<protein>
    <submittedName>
        <fullName evidence="2">Uncharacterized protein</fullName>
    </submittedName>
</protein>
<keyword evidence="1" id="KW-1133">Transmembrane helix</keyword>
<feature type="non-terminal residue" evidence="2">
    <location>
        <position position="66"/>
    </location>
</feature>
<accession>A0A0B6XVQ6</accession>
<evidence type="ECO:0000256" key="1">
    <source>
        <dbReference type="SAM" id="Phobius"/>
    </source>
</evidence>
<organism evidence="2">
    <name type="scientific">Arion vulgaris</name>
    <dbReference type="NCBI Taxonomy" id="1028688"/>
    <lineage>
        <taxon>Eukaryota</taxon>
        <taxon>Metazoa</taxon>
        <taxon>Spiralia</taxon>
        <taxon>Lophotrochozoa</taxon>
        <taxon>Mollusca</taxon>
        <taxon>Gastropoda</taxon>
        <taxon>Heterobranchia</taxon>
        <taxon>Euthyneura</taxon>
        <taxon>Panpulmonata</taxon>
        <taxon>Eupulmonata</taxon>
        <taxon>Stylommatophora</taxon>
        <taxon>Helicina</taxon>
        <taxon>Arionoidea</taxon>
        <taxon>Arionidae</taxon>
        <taxon>Arion</taxon>
    </lineage>
</organism>
<evidence type="ECO:0000313" key="2">
    <source>
        <dbReference type="EMBL" id="CEK47979.1"/>
    </source>
</evidence>
<dbReference type="EMBL" id="HACG01001114">
    <property type="protein sequence ID" value="CEK47979.1"/>
    <property type="molecule type" value="Transcribed_RNA"/>
</dbReference>
<feature type="non-terminal residue" evidence="2">
    <location>
        <position position="1"/>
    </location>
</feature>